<gene>
    <name evidence="2" type="ORF">K470DRAFT_221194</name>
</gene>
<keyword evidence="3" id="KW-1185">Reference proteome</keyword>
<evidence type="ECO:0000256" key="1">
    <source>
        <dbReference type="SAM" id="Phobius"/>
    </source>
</evidence>
<name>A0A6A7BUR7_9PEZI</name>
<sequence length="156" mass="16899">MSPGSTITVLAILLIVVTLVAFSAAALFLLRQRLKYRQQELPIFEKRLSTASTTSQHRAVVRPSVYLYHDKEKLSPEAVLPSISSNSIPEIRITFPEEFDSMGKRHSGRVVVVRVGDTSIGLEPVSGGQGAVNGDGQAAQNVELDQVGGLVEKEKT</sequence>
<dbReference type="EMBL" id="MU006009">
    <property type="protein sequence ID" value="KAF2858469.1"/>
    <property type="molecule type" value="Genomic_DNA"/>
</dbReference>
<keyword evidence="1" id="KW-1133">Transmembrane helix</keyword>
<evidence type="ECO:0000313" key="2">
    <source>
        <dbReference type="EMBL" id="KAF2858469.1"/>
    </source>
</evidence>
<protein>
    <submittedName>
        <fullName evidence="2">Uncharacterized protein</fullName>
    </submittedName>
</protein>
<proteinExistence type="predicted"/>
<feature type="transmembrane region" description="Helical" evidence="1">
    <location>
        <begin position="6"/>
        <end position="30"/>
    </location>
</feature>
<reference evidence="2" key="1">
    <citation type="journal article" date="2020" name="Stud. Mycol.">
        <title>101 Dothideomycetes genomes: a test case for predicting lifestyles and emergence of pathogens.</title>
        <authorList>
            <person name="Haridas S."/>
            <person name="Albert R."/>
            <person name="Binder M."/>
            <person name="Bloem J."/>
            <person name="Labutti K."/>
            <person name="Salamov A."/>
            <person name="Andreopoulos B."/>
            <person name="Baker S."/>
            <person name="Barry K."/>
            <person name="Bills G."/>
            <person name="Bluhm B."/>
            <person name="Cannon C."/>
            <person name="Castanera R."/>
            <person name="Culley D."/>
            <person name="Daum C."/>
            <person name="Ezra D."/>
            <person name="Gonzalez J."/>
            <person name="Henrissat B."/>
            <person name="Kuo A."/>
            <person name="Liang C."/>
            <person name="Lipzen A."/>
            <person name="Lutzoni F."/>
            <person name="Magnuson J."/>
            <person name="Mondo S."/>
            <person name="Nolan M."/>
            <person name="Ohm R."/>
            <person name="Pangilinan J."/>
            <person name="Park H.-J."/>
            <person name="Ramirez L."/>
            <person name="Alfaro M."/>
            <person name="Sun H."/>
            <person name="Tritt A."/>
            <person name="Yoshinaga Y."/>
            <person name="Zwiers L.-H."/>
            <person name="Turgeon B."/>
            <person name="Goodwin S."/>
            <person name="Spatafora J."/>
            <person name="Crous P."/>
            <person name="Grigoriev I."/>
        </authorList>
    </citation>
    <scope>NUCLEOTIDE SEQUENCE</scope>
    <source>
        <strain evidence="2">CBS 480.64</strain>
    </source>
</reference>
<evidence type="ECO:0000313" key="3">
    <source>
        <dbReference type="Proteomes" id="UP000799421"/>
    </source>
</evidence>
<dbReference type="AlphaFoldDB" id="A0A6A7BUR7"/>
<dbReference type="OrthoDB" id="5388417at2759"/>
<accession>A0A6A7BUR7</accession>
<dbReference type="Proteomes" id="UP000799421">
    <property type="component" value="Unassembled WGS sequence"/>
</dbReference>
<organism evidence="2 3">
    <name type="scientific">Piedraia hortae CBS 480.64</name>
    <dbReference type="NCBI Taxonomy" id="1314780"/>
    <lineage>
        <taxon>Eukaryota</taxon>
        <taxon>Fungi</taxon>
        <taxon>Dikarya</taxon>
        <taxon>Ascomycota</taxon>
        <taxon>Pezizomycotina</taxon>
        <taxon>Dothideomycetes</taxon>
        <taxon>Dothideomycetidae</taxon>
        <taxon>Capnodiales</taxon>
        <taxon>Piedraiaceae</taxon>
        <taxon>Piedraia</taxon>
    </lineage>
</organism>
<keyword evidence="1" id="KW-0812">Transmembrane</keyword>
<keyword evidence="1" id="KW-0472">Membrane</keyword>